<proteinExistence type="inferred from homology"/>
<feature type="domain" description="Amino acid permease/ SLC12A" evidence="10">
    <location>
        <begin position="31"/>
        <end position="463"/>
    </location>
</feature>
<keyword evidence="6 9" id="KW-1133">Transmembrane helix</keyword>
<comment type="caution">
    <text evidence="11">The sequence shown here is derived from an EMBL/GenBank/DDBJ whole genome shotgun (WGS) entry which is preliminary data.</text>
</comment>
<feature type="transmembrane region" description="Helical" evidence="9">
    <location>
        <begin position="109"/>
        <end position="130"/>
    </location>
</feature>
<dbReference type="PANTHER" id="PTHR43495">
    <property type="entry name" value="GABA PERMEASE"/>
    <property type="match status" value="1"/>
</dbReference>
<feature type="transmembrane region" description="Helical" evidence="9">
    <location>
        <begin position="59"/>
        <end position="78"/>
    </location>
</feature>
<dbReference type="Proteomes" id="UP000462152">
    <property type="component" value="Unassembled WGS sequence"/>
</dbReference>
<feature type="transmembrane region" description="Helical" evidence="9">
    <location>
        <begin position="211"/>
        <end position="232"/>
    </location>
</feature>
<evidence type="ECO:0000256" key="3">
    <source>
        <dbReference type="ARBA" id="ARBA00022448"/>
    </source>
</evidence>
<dbReference type="GO" id="GO:0055085">
    <property type="term" value="P:transmembrane transport"/>
    <property type="evidence" value="ECO:0007669"/>
    <property type="project" value="InterPro"/>
</dbReference>
<feature type="transmembrane region" description="Helical" evidence="9">
    <location>
        <begin position="299"/>
        <end position="324"/>
    </location>
</feature>
<feature type="transmembrane region" description="Helical" evidence="9">
    <location>
        <begin position="440"/>
        <end position="460"/>
    </location>
</feature>
<feature type="transmembrane region" description="Helical" evidence="9">
    <location>
        <begin position="253"/>
        <end position="274"/>
    </location>
</feature>
<dbReference type="InterPro" id="IPR004840">
    <property type="entry name" value="Amino_acid_permease_CS"/>
</dbReference>
<dbReference type="GO" id="GO:0016020">
    <property type="term" value="C:membrane"/>
    <property type="evidence" value="ECO:0007669"/>
    <property type="project" value="UniProtKB-SubCell"/>
</dbReference>
<evidence type="ECO:0000256" key="1">
    <source>
        <dbReference type="ARBA" id="ARBA00004141"/>
    </source>
</evidence>
<dbReference type="RefSeq" id="WP_129316558.1">
    <property type="nucleotide sequence ID" value="NZ_NOIQ01000038.1"/>
</dbReference>
<gene>
    <name evidence="11" type="ORF">GMA10_12790</name>
</gene>
<comment type="similarity">
    <text evidence="2">Belongs to the amino acid-polyamine-organocation (APC) superfamily. Amino acid transporter (AAT) (TC 2.A.3.1) family.</text>
</comment>
<feature type="transmembrane region" description="Helical" evidence="9">
    <location>
        <begin position="416"/>
        <end position="434"/>
    </location>
</feature>
<evidence type="ECO:0000256" key="2">
    <source>
        <dbReference type="ARBA" id="ARBA00008583"/>
    </source>
</evidence>
<dbReference type="InterPro" id="IPR004841">
    <property type="entry name" value="AA-permease/SLC12A_dom"/>
</dbReference>
<dbReference type="FunFam" id="1.20.1740.10:FF:000001">
    <property type="entry name" value="Amino acid permease"/>
    <property type="match status" value="1"/>
</dbReference>
<dbReference type="Gene3D" id="1.20.1740.10">
    <property type="entry name" value="Amino acid/polyamine transporter I"/>
    <property type="match status" value="1"/>
</dbReference>
<dbReference type="OrthoDB" id="5297508at2"/>
<organism evidence="11 12">
    <name type="scientific">Rothia koreensis</name>
    <dbReference type="NCBI Taxonomy" id="592378"/>
    <lineage>
        <taxon>Bacteria</taxon>
        <taxon>Bacillati</taxon>
        <taxon>Actinomycetota</taxon>
        <taxon>Actinomycetes</taxon>
        <taxon>Micrococcales</taxon>
        <taxon>Micrococcaceae</taxon>
        <taxon>Rothia</taxon>
    </lineage>
</organism>
<feature type="region of interest" description="Disordered" evidence="8">
    <location>
        <begin position="1"/>
        <end position="24"/>
    </location>
</feature>
<evidence type="ECO:0000256" key="8">
    <source>
        <dbReference type="SAM" id="MobiDB-lite"/>
    </source>
</evidence>
<feature type="transmembrane region" description="Helical" evidence="9">
    <location>
        <begin position="168"/>
        <end position="191"/>
    </location>
</feature>
<dbReference type="PROSITE" id="PS00218">
    <property type="entry name" value="AMINO_ACID_PERMEASE_1"/>
    <property type="match status" value="1"/>
</dbReference>
<keyword evidence="4 9" id="KW-0812">Transmembrane</keyword>
<reference evidence="11 12" key="1">
    <citation type="submission" date="2019-12" db="EMBL/GenBank/DDBJ databases">
        <authorList>
            <person name="Li J."/>
            <person name="Shi Y."/>
            <person name="Xu G."/>
            <person name="Xiao D."/>
            <person name="Ran X."/>
        </authorList>
    </citation>
    <scope>NUCLEOTIDE SEQUENCE [LARGE SCALE GENOMIC DNA]</scope>
    <source>
        <strain evidence="11 12">JCM 15915</strain>
    </source>
</reference>
<dbReference type="PANTHER" id="PTHR43495:SF5">
    <property type="entry name" value="GAMMA-AMINOBUTYRIC ACID PERMEASE"/>
    <property type="match status" value="1"/>
</dbReference>
<name>A0A7M3SWA8_9MICC</name>
<evidence type="ECO:0000313" key="12">
    <source>
        <dbReference type="Proteomes" id="UP000462152"/>
    </source>
</evidence>
<keyword evidence="5" id="KW-0029">Amino-acid transport</keyword>
<dbReference type="GO" id="GO:0006865">
    <property type="term" value="P:amino acid transport"/>
    <property type="evidence" value="ECO:0007669"/>
    <property type="project" value="UniProtKB-KW"/>
</dbReference>
<evidence type="ECO:0000256" key="9">
    <source>
        <dbReference type="SAM" id="Phobius"/>
    </source>
</evidence>
<evidence type="ECO:0000256" key="4">
    <source>
        <dbReference type="ARBA" id="ARBA00022692"/>
    </source>
</evidence>
<protein>
    <submittedName>
        <fullName evidence="11">Amino acid permease</fullName>
    </submittedName>
</protein>
<dbReference type="AlphaFoldDB" id="A0A7M3SWA8"/>
<evidence type="ECO:0000256" key="7">
    <source>
        <dbReference type="ARBA" id="ARBA00023136"/>
    </source>
</evidence>
<feature type="compositionally biased region" description="Polar residues" evidence="8">
    <location>
        <begin position="15"/>
        <end position="24"/>
    </location>
</feature>
<feature type="transmembrane region" description="Helical" evidence="9">
    <location>
        <begin position="136"/>
        <end position="156"/>
    </location>
</feature>
<dbReference type="PIRSF" id="PIRSF006060">
    <property type="entry name" value="AA_transporter"/>
    <property type="match status" value="1"/>
</dbReference>
<feature type="transmembrane region" description="Helical" evidence="9">
    <location>
        <begin position="373"/>
        <end position="396"/>
    </location>
</feature>
<dbReference type="Pfam" id="PF00324">
    <property type="entry name" value="AA_permease"/>
    <property type="match status" value="1"/>
</dbReference>
<feature type="transmembrane region" description="Helical" evidence="9">
    <location>
        <begin position="344"/>
        <end position="367"/>
    </location>
</feature>
<keyword evidence="3" id="KW-0813">Transport</keyword>
<evidence type="ECO:0000256" key="5">
    <source>
        <dbReference type="ARBA" id="ARBA00022970"/>
    </source>
</evidence>
<evidence type="ECO:0000256" key="6">
    <source>
        <dbReference type="ARBA" id="ARBA00022989"/>
    </source>
</evidence>
<comment type="subcellular location">
    <subcellularLocation>
        <location evidence="1">Membrane</location>
        <topology evidence="1">Multi-pass membrane protein</topology>
    </subcellularLocation>
</comment>
<keyword evidence="7 9" id="KW-0472">Membrane</keyword>
<sequence>MSHRSHSPEPEGVASPSQSVDQPNNSLKSRHLVMMALGSAIGTGLFVGTGSAIKAAGPAVIVSYLVGCLLLVLVMRALGEMAAADPASGSFSTYAGKALGPTAGRALGWLWWIQIVIVIAAESTAAAQIVNEAWPVLPQWVLALVFMCAFTLVNLLHVETLGETEFWFALLKVLAVLAFLVVGVLLLIGLLPTPSPGTSNLTDHGGFMPHGVSGVAAALLVVVFAFGGTELATIAAAETNEPAKNVTTAIRTILIRVLVFYVGAVAVMVLVMPWDDDSLSASPFVAVLSVAGLPGADKVMTVIIVLALLSALNANIYGGSRMLYSLARRGSAPRRFAAISDKGVPYSAVILSVLGGFVAVVLNYLWPEVILNIMLNIIGSTILAVWTFALISQIVLRKRAEKEGRKLPLKMWAFPWSSYLALLLVAVIVILGLTDTEVRFQLIATTVLICVIAILSKLLIKNKDASEFNDLPPNTAAIQKIENREGE</sequence>
<keyword evidence="12" id="KW-1185">Reference proteome</keyword>
<feature type="transmembrane region" description="Helical" evidence="9">
    <location>
        <begin position="32"/>
        <end position="53"/>
    </location>
</feature>
<dbReference type="EMBL" id="WOGT01000013">
    <property type="protein sequence ID" value="MUN56073.1"/>
    <property type="molecule type" value="Genomic_DNA"/>
</dbReference>
<accession>A0A7M3SWA8</accession>
<evidence type="ECO:0000313" key="11">
    <source>
        <dbReference type="EMBL" id="MUN56073.1"/>
    </source>
</evidence>
<evidence type="ECO:0000259" key="10">
    <source>
        <dbReference type="Pfam" id="PF00324"/>
    </source>
</evidence>